<organism evidence="19 20">
    <name type="scientific">Lactococcus hircilactis</name>
    <dbReference type="NCBI Taxonomy" id="1494462"/>
    <lineage>
        <taxon>Bacteria</taxon>
        <taxon>Bacillati</taxon>
        <taxon>Bacillota</taxon>
        <taxon>Bacilli</taxon>
        <taxon>Lactobacillales</taxon>
        <taxon>Streptococcaceae</taxon>
        <taxon>Lactococcus</taxon>
    </lineage>
</organism>
<keyword evidence="9" id="KW-0067">ATP-binding</keyword>
<evidence type="ECO:0000256" key="11">
    <source>
        <dbReference type="ARBA" id="ARBA00022967"/>
    </source>
</evidence>
<evidence type="ECO:0000256" key="1">
    <source>
        <dbReference type="ARBA" id="ARBA00004651"/>
    </source>
</evidence>
<dbReference type="FunFam" id="3.40.50.300:FF:000299">
    <property type="entry name" value="ABC transporter ATP-binding protein/permease"/>
    <property type="match status" value="1"/>
</dbReference>
<dbReference type="SUPFAM" id="SSF52540">
    <property type="entry name" value="P-loop containing nucleoside triphosphate hydrolases"/>
    <property type="match status" value="1"/>
</dbReference>
<dbReference type="Pfam" id="PF00005">
    <property type="entry name" value="ABC_tran"/>
    <property type="match status" value="1"/>
</dbReference>
<keyword evidence="14" id="KW-0080">Bacteriocin transport</keyword>
<evidence type="ECO:0000256" key="5">
    <source>
        <dbReference type="ARBA" id="ARBA00022692"/>
    </source>
</evidence>
<dbReference type="GO" id="GO:0006508">
    <property type="term" value="P:proteolysis"/>
    <property type="evidence" value="ECO:0007669"/>
    <property type="project" value="UniProtKB-KW"/>
</dbReference>
<evidence type="ECO:0000256" key="4">
    <source>
        <dbReference type="ARBA" id="ARBA00022670"/>
    </source>
</evidence>
<evidence type="ECO:0000259" key="16">
    <source>
        <dbReference type="PROSITE" id="PS50893"/>
    </source>
</evidence>
<dbReference type="InterPro" id="IPR005074">
    <property type="entry name" value="Peptidase_C39"/>
</dbReference>
<keyword evidence="12 15" id="KW-1133">Transmembrane helix</keyword>
<dbReference type="InterPro" id="IPR027417">
    <property type="entry name" value="P-loop_NTPase"/>
</dbReference>
<evidence type="ECO:0000256" key="10">
    <source>
        <dbReference type="ARBA" id="ARBA00022927"/>
    </source>
</evidence>
<feature type="domain" description="ABC transmembrane type-1" evidence="17">
    <location>
        <begin position="171"/>
        <end position="450"/>
    </location>
</feature>
<evidence type="ECO:0000256" key="2">
    <source>
        <dbReference type="ARBA" id="ARBA00022448"/>
    </source>
</evidence>
<comment type="subcellular location">
    <subcellularLocation>
        <location evidence="1">Cell membrane</location>
        <topology evidence="1">Multi-pass membrane protein</topology>
    </subcellularLocation>
</comment>
<evidence type="ECO:0000259" key="18">
    <source>
        <dbReference type="PROSITE" id="PS50990"/>
    </source>
</evidence>
<keyword evidence="2" id="KW-0813">Transport</keyword>
<evidence type="ECO:0000256" key="8">
    <source>
        <dbReference type="ARBA" id="ARBA00022807"/>
    </source>
</evidence>
<feature type="domain" description="Peptidase C39" evidence="18">
    <location>
        <begin position="11"/>
        <end position="138"/>
    </location>
</feature>
<dbReference type="Gene3D" id="1.20.1560.10">
    <property type="entry name" value="ABC transporter type 1, transmembrane domain"/>
    <property type="match status" value="1"/>
</dbReference>
<keyword evidence="3" id="KW-1003">Cell membrane</keyword>
<dbReference type="InterPro" id="IPR003593">
    <property type="entry name" value="AAA+_ATPase"/>
</dbReference>
<sequence>MKFKKKYYTPQLDERDCGVAALSMILKTYGTEKSLASLRLLAHTDMKGTTVRGIKKAAESLSFDARIVRAEMTIFDIPDMAYPFIAHVVMQEKYPHFYVVTGVKNDDVLIADPNPVAKIRRISKKEFAEEWSKIAILIAPAPDYKPIKDKTSSLTAFIPLLAKQKKLIANIILASLLVTIINIVASYYLQSIVDSYIPNALMNMLGIISVALIFTYLVQQILSFAQAFLLNVLGQRLAIDVVLSYIKHIFELPMSFFATRRTGEIISRFSDANSILNALASAIMSLFLDLTIVLLTGTVLGFQNLNLFLLVLVSIPLYIVVIFAFMKIFEKQNYDAMQANAILSSSIIEDINGIETIKALASEDSRYQKIDQEFVAYLKKTFKLQKNTAIQASLKAIIQLVLNVAVLWTGAVLVIHQKITLGQLITFNALLTSFTTPLTNIINLQTQIQQARVANNRLNEVYLVESEFGNNHAELIINDCTLQVDNVSYQYGMGRNTLSDISLTIHENEKVTLVGMSGSGKTTLVKLFVNFFEPTEGKVTIGGIDVQGFDKRQLRRLINYLPQEPYIFTGTILENLTLGASTDVSQEDIMRAVELSEIRYDIEKMSLGYQTALSSDATTLSGGQKQRIALARALLSPAKVLILDEATSNLDLITEKKILDSLFKLEKTIIFIAHRLSVAERSQHVIVIDKGQIIEEGSHEELLERQGFYAKLYEV</sequence>
<evidence type="ECO:0000256" key="9">
    <source>
        <dbReference type="ARBA" id="ARBA00022840"/>
    </source>
</evidence>
<dbReference type="CDD" id="cd18570">
    <property type="entry name" value="ABC_6TM_PCAT1_LagD_like"/>
    <property type="match status" value="1"/>
</dbReference>
<dbReference type="NCBIfam" id="TIGR01193">
    <property type="entry name" value="bacteriocin_ABC"/>
    <property type="match status" value="1"/>
</dbReference>
<dbReference type="Pfam" id="PF03412">
    <property type="entry name" value="Peptidase_C39"/>
    <property type="match status" value="1"/>
</dbReference>
<evidence type="ECO:0000256" key="7">
    <source>
        <dbReference type="ARBA" id="ARBA00022801"/>
    </source>
</evidence>
<feature type="transmembrane region" description="Helical" evidence="15">
    <location>
        <begin position="200"/>
        <end position="218"/>
    </location>
</feature>
<evidence type="ECO:0000256" key="12">
    <source>
        <dbReference type="ARBA" id="ARBA00022989"/>
    </source>
</evidence>
<dbReference type="CDD" id="cd02418">
    <property type="entry name" value="Peptidase_C39B"/>
    <property type="match status" value="1"/>
</dbReference>
<dbReference type="InterPro" id="IPR039421">
    <property type="entry name" value="Type_1_exporter"/>
</dbReference>
<keyword evidence="8" id="KW-0788">Thiol protease</keyword>
<dbReference type="InterPro" id="IPR003439">
    <property type="entry name" value="ABC_transporter-like_ATP-bd"/>
</dbReference>
<dbReference type="SUPFAM" id="SSF90123">
    <property type="entry name" value="ABC transporter transmembrane region"/>
    <property type="match status" value="1"/>
</dbReference>
<dbReference type="GO" id="GO:0016887">
    <property type="term" value="F:ATP hydrolysis activity"/>
    <property type="evidence" value="ECO:0007669"/>
    <property type="project" value="InterPro"/>
</dbReference>
<feature type="transmembrane region" description="Helical" evidence="15">
    <location>
        <begin position="396"/>
        <end position="415"/>
    </location>
</feature>
<dbReference type="Gene3D" id="3.40.50.300">
    <property type="entry name" value="P-loop containing nucleotide triphosphate hydrolases"/>
    <property type="match status" value="1"/>
</dbReference>
<dbReference type="OrthoDB" id="9770415at2"/>
<name>A0A7X1Z726_9LACT</name>
<dbReference type="Gene3D" id="3.90.70.10">
    <property type="entry name" value="Cysteine proteinases"/>
    <property type="match status" value="1"/>
</dbReference>
<keyword evidence="20" id="KW-1185">Reference proteome</keyword>
<dbReference type="GO" id="GO:0005886">
    <property type="term" value="C:plasma membrane"/>
    <property type="evidence" value="ECO:0007669"/>
    <property type="project" value="UniProtKB-SubCell"/>
</dbReference>
<dbReference type="PANTHER" id="PTHR24221">
    <property type="entry name" value="ATP-BINDING CASSETTE SUB-FAMILY B"/>
    <property type="match status" value="1"/>
</dbReference>
<gene>
    <name evidence="19" type="ORF">GHI93_00040</name>
</gene>
<dbReference type="InterPro" id="IPR036640">
    <property type="entry name" value="ABC1_TM_sf"/>
</dbReference>
<feature type="domain" description="ABC transporter" evidence="16">
    <location>
        <begin position="482"/>
        <end position="715"/>
    </location>
</feature>
<evidence type="ECO:0000313" key="19">
    <source>
        <dbReference type="EMBL" id="MQW38344.1"/>
    </source>
</evidence>
<comment type="caution">
    <text evidence="19">The sequence shown here is derived from an EMBL/GenBank/DDBJ whole genome shotgun (WGS) entry which is preliminary data.</text>
</comment>
<dbReference type="PROSITE" id="PS50990">
    <property type="entry name" value="PEPTIDASE_C39"/>
    <property type="match status" value="1"/>
</dbReference>
<dbReference type="PROSITE" id="PS50893">
    <property type="entry name" value="ABC_TRANSPORTER_2"/>
    <property type="match status" value="1"/>
</dbReference>
<dbReference type="PROSITE" id="PS50929">
    <property type="entry name" value="ABC_TM1F"/>
    <property type="match status" value="1"/>
</dbReference>
<accession>A0A7X1Z726</accession>
<dbReference type="GO" id="GO:0005524">
    <property type="term" value="F:ATP binding"/>
    <property type="evidence" value="ECO:0007669"/>
    <property type="project" value="UniProtKB-KW"/>
</dbReference>
<dbReference type="PROSITE" id="PS00211">
    <property type="entry name" value="ABC_TRANSPORTER_1"/>
    <property type="match status" value="1"/>
</dbReference>
<evidence type="ECO:0000256" key="13">
    <source>
        <dbReference type="ARBA" id="ARBA00023136"/>
    </source>
</evidence>
<dbReference type="SMART" id="SM00382">
    <property type="entry name" value="AAA"/>
    <property type="match status" value="1"/>
</dbReference>
<evidence type="ECO:0000313" key="20">
    <source>
        <dbReference type="Proteomes" id="UP000439550"/>
    </source>
</evidence>
<dbReference type="GO" id="GO:0034040">
    <property type="term" value="F:ATPase-coupled lipid transmembrane transporter activity"/>
    <property type="evidence" value="ECO:0007669"/>
    <property type="project" value="TreeGrafter"/>
</dbReference>
<keyword evidence="13 15" id="KW-0472">Membrane</keyword>
<evidence type="ECO:0000256" key="15">
    <source>
        <dbReference type="SAM" id="Phobius"/>
    </source>
</evidence>
<feature type="transmembrane region" description="Helical" evidence="15">
    <location>
        <begin position="275"/>
        <end position="295"/>
    </location>
</feature>
<protein>
    <submittedName>
        <fullName evidence="19">Peptide cleavage/export ABC transporter</fullName>
    </submittedName>
</protein>
<evidence type="ECO:0000259" key="17">
    <source>
        <dbReference type="PROSITE" id="PS50929"/>
    </source>
</evidence>
<dbReference type="GO" id="GO:0008234">
    <property type="term" value="F:cysteine-type peptidase activity"/>
    <property type="evidence" value="ECO:0007669"/>
    <property type="project" value="UniProtKB-KW"/>
</dbReference>
<keyword evidence="5 15" id="KW-0812">Transmembrane</keyword>
<keyword evidence="10" id="KW-0653">Protein transport</keyword>
<feature type="transmembrane region" description="Helical" evidence="15">
    <location>
        <begin position="307"/>
        <end position="329"/>
    </location>
</feature>
<keyword evidence="4" id="KW-0645">Protease</keyword>
<dbReference type="Pfam" id="PF00664">
    <property type="entry name" value="ABC_membrane"/>
    <property type="match status" value="1"/>
</dbReference>
<keyword evidence="7" id="KW-0378">Hydrolase</keyword>
<dbReference type="InterPro" id="IPR017871">
    <property type="entry name" value="ABC_transporter-like_CS"/>
</dbReference>
<dbReference type="Proteomes" id="UP000439550">
    <property type="component" value="Unassembled WGS sequence"/>
</dbReference>
<dbReference type="InterPro" id="IPR011527">
    <property type="entry name" value="ABC1_TM_dom"/>
</dbReference>
<evidence type="ECO:0000256" key="3">
    <source>
        <dbReference type="ARBA" id="ARBA00022475"/>
    </source>
</evidence>
<evidence type="ECO:0000256" key="6">
    <source>
        <dbReference type="ARBA" id="ARBA00022741"/>
    </source>
</evidence>
<keyword evidence="6" id="KW-0547">Nucleotide-binding</keyword>
<dbReference type="InterPro" id="IPR005897">
    <property type="entry name" value="Pept_C39_ABC_bacteriocin"/>
</dbReference>
<dbReference type="PANTHER" id="PTHR24221:SF654">
    <property type="entry name" value="ATP-BINDING CASSETTE SUB-FAMILY B MEMBER 6"/>
    <property type="match status" value="1"/>
</dbReference>
<feature type="transmembrane region" description="Helical" evidence="15">
    <location>
        <begin position="167"/>
        <end position="188"/>
    </location>
</feature>
<dbReference type="GO" id="GO:0015031">
    <property type="term" value="P:protein transport"/>
    <property type="evidence" value="ECO:0007669"/>
    <property type="project" value="UniProtKB-KW"/>
</dbReference>
<dbReference type="AlphaFoldDB" id="A0A7X1Z726"/>
<dbReference type="RefSeq" id="WP_153494464.1">
    <property type="nucleotide sequence ID" value="NZ_CBCRWP010000001.1"/>
</dbReference>
<evidence type="ECO:0000256" key="14">
    <source>
        <dbReference type="ARBA" id="ARBA00043264"/>
    </source>
</evidence>
<keyword evidence="11" id="KW-1278">Translocase</keyword>
<dbReference type="EMBL" id="WITJ01000001">
    <property type="protein sequence ID" value="MQW38344.1"/>
    <property type="molecule type" value="Genomic_DNA"/>
</dbReference>
<reference evidence="19 20" key="1">
    <citation type="submission" date="2019-10" db="EMBL/GenBank/DDBJ databases">
        <authorList>
            <person name="Dong K."/>
        </authorList>
    </citation>
    <scope>NUCLEOTIDE SEQUENCE [LARGE SCALE GENOMIC DNA]</scope>
    <source>
        <strain evidence="19 20">DSM 28960</strain>
    </source>
</reference>
<dbReference type="GO" id="GO:0043214">
    <property type="term" value="F:ABC-type bacteriocin transporter activity"/>
    <property type="evidence" value="ECO:0007669"/>
    <property type="project" value="InterPro"/>
</dbReference>
<proteinExistence type="predicted"/>